<protein>
    <recommendedName>
        <fullName evidence="9">Methylated-DNA--protein-cysteine methyltransferase</fullName>
        <ecNumber evidence="9">2.1.1.63</ecNumber>
    </recommendedName>
    <alternativeName>
        <fullName evidence="9">6-O-methylguanine-DNA methyltransferase</fullName>
        <shortName evidence="9">MGMT</shortName>
    </alternativeName>
    <alternativeName>
        <fullName evidence="9">O-6-methylguanine-DNA-alkyltransferase</fullName>
    </alternativeName>
</protein>
<dbReference type="PROSITE" id="PS00374">
    <property type="entry name" value="MGMT"/>
    <property type="match status" value="1"/>
</dbReference>
<dbReference type="HAMAP" id="MF_00772">
    <property type="entry name" value="OGT"/>
    <property type="match status" value="1"/>
</dbReference>
<feature type="active site" description="Nucleophile; methyl group acceptor" evidence="9">
    <location>
        <position position="134"/>
    </location>
</feature>
<sequence length="168" mass="18679">MEKTAVYLSPLGKILLAAEEEQITGLWFWGQKYFPQRLEGAPLTQGCAVLEQAKLWLCRYFAGERPEPFQQLLLRGTPFQREVWQLLRQIPYGETVTYGELSKILAARRGVSRFSAQAVGGAVGRNPISLLVPCHRVVGAGGSLTGYAGGLERKRRLLELERGSLFGD</sequence>
<evidence type="ECO:0000256" key="8">
    <source>
        <dbReference type="ARBA" id="ARBA00049348"/>
    </source>
</evidence>
<dbReference type="NCBIfam" id="TIGR00589">
    <property type="entry name" value="ogt"/>
    <property type="match status" value="1"/>
</dbReference>
<dbReference type="FunFam" id="1.10.10.10:FF:000214">
    <property type="entry name" value="Methylated-DNA--protein-cysteine methyltransferase"/>
    <property type="match status" value="1"/>
</dbReference>
<dbReference type="InterPro" id="IPR036217">
    <property type="entry name" value="MethylDNA_cys_MeTrfase_DNAb"/>
</dbReference>
<dbReference type="Gene3D" id="3.30.160.70">
    <property type="entry name" value="Methylated DNA-protein cysteine methyltransferase domain"/>
    <property type="match status" value="1"/>
</dbReference>
<keyword evidence="7 9" id="KW-0234">DNA repair</keyword>
<evidence type="ECO:0000313" key="12">
    <source>
        <dbReference type="EMBL" id="HIY26626.1"/>
    </source>
</evidence>
<comment type="catalytic activity">
    <reaction evidence="8 9">
        <text>a 6-O-methyl-2'-deoxyguanosine in DNA + L-cysteinyl-[protein] = S-methyl-L-cysteinyl-[protein] + a 2'-deoxyguanosine in DNA</text>
        <dbReference type="Rhea" id="RHEA:24000"/>
        <dbReference type="Rhea" id="RHEA-COMP:10131"/>
        <dbReference type="Rhea" id="RHEA-COMP:10132"/>
        <dbReference type="Rhea" id="RHEA-COMP:11367"/>
        <dbReference type="Rhea" id="RHEA-COMP:11368"/>
        <dbReference type="ChEBI" id="CHEBI:29950"/>
        <dbReference type="ChEBI" id="CHEBI:82612"/>
        <dbReference type="ChEBI" id="CHEBI:85445"/>
        <dbReference type="ChEBI" id="CHEBI:85448"/>
        <dbReference type="EC" id="2.1.1.63"/>
    </reaction>
</comment>
<organism evidence="12 13">
    <name type="scientific">Candidatus Acutalibacter pullistercoris</name>
    <dbReference type="NCBI Taxonomy" id="2838418"/>
    <lineage>
        <taxon>Bacteria</taxon>
        <taxon>Bacillati</taxon>
        <taxon>Bacillota</taxon>
        <taxon>Clostridia</taxon>
        <taxon>Eubacteriales</taxon>
        <taxon>Acutalibacteraceae</taxon>
        <taxon>Acutalibacter</taxon>
    </lineage>
</organism>
<dbReference type="GO" id="GO:0006307">
    <property type="term" value="P:DNA alkylation repair"/>
    <property type="evidence" value="ECO:0007669"/>
    <property type="project" value="UniProtKB-UniRule"/>
</dbReference>
<dbReference type="EC" id="2.1.1.63" evidence="9"/>
<dbReference type="CDD" id="cd06445">
    <property type="entry name" value="ATase"/>
    <property type="match status" value="1"/>
</dbReference>
<dbReference type="GO" id="GO:0032259">
    <property type="term" value="P:methylation"/>
    <property type="evidence" value="ECO:0007669"/>
    <property type="project" value="UniProtKB-KW"/>
</dbReference>
<dbReference type="Pfam" id="PF01035">
    <property type="entry name" value="DNA_binding_1"/>
    <property type="match status" value="1"/>
</dbReference>
<dbReference type="Pfam" id="PF02870">
    <property type="entry name" value="Methyltransf_1N"/>
    <property type="match status" value="1"/>
</dbReference>
<keyword evidence="6 9" id="KW-0227">DNA damage</keyword>
<comment type="caution">
    <text evidence="12">The sequence shown here is derived from an EMBL/GenBank/DDBJ whole genome shotgun (WGS) entry which is preliminary data.</text>
</comment>
<dbReference type="InterPro" id="IPR001497">
    <property type="entry name" value="MethylDNA_cys_MeTrfase_AS"/>
</dbReference>
<evidence type="ECO:0000259" key="10">
    <source>
        <dbReference type="Pfam" id="PF01035"/>
    </source>
</evidence>
<evidence type="ECO:0000256" key="3">
    <source>
        <dbReference type="ARBA" id="ARBA00022490"/>
    </source>
</evidence>
<dbReference type="EMBL" id="DXDU01000093">
    <property type="protein sequence ID" value="HIY26626.1"/>
    <property type="molecule type" value="Genomic_DNA"/>
</dbReference>
<proteinExistence type="inferred from homology"/>
<feature type="domain" description="Methylguanine DNA methyltransferase ribonuclease-like" evidence="11">
    <location>
        <begin position="5"/>
        <end position="69"/>
    </location>
</feature>
<keyword evidence="3 9" id="KW-0963">Cytoplasm</keyword>
<evidence type="ECO:0000256" key="2">
    <source>
        <dbReference type="ARBA" id="ARBA00008711"/>
    </source>
</evidence>
<dbReference type="InterPro" id="IPR014048">
    <property type="entry name" value="MethylDNA_cys_MeTrfase_DNA-bd"/>
</dbReference>
<dbReference type="InterPro" id="IPR008332">
    <property type="entry name" value="MethylG_MeTrfase_N"/>
</dbReference>
<comment type="function">
    <text evidence="9">Involved in the cellular defense against the biological effects of O6-methylguanine (O6-MeG) and O4-methylthymine (O4-MeT) in DNA. Repairs the methylated nucleobase in DNA by stoichiometrically transferring the methyl group to a cysteine residue in the enzyme. This is a suicide reaction: the enzyme is irreversibly inactivated.</text>
</comment>
<evidence type="ECO:0000256" key="1">
    <source>
        <dbReference type="ARBA" id="ARBA00001286"/>
    </source>
</evidence>
<dbReference type="PANTHER" id="PTHR10815">
    <property type="entry name" value="METHYLATED-DNA--PROTEIN-CYSTEINE METHYLTRANSFERASE"/>
    <property type="match status" value="1"/>
</dbReference>
<evidence type="ECO:0000256" key="6">
    <source>
        <dbReference type="ARBA" id="ARBA00022763"/>
    </source>
</evidence>
<feature type="domain" description="Methylated-DNA-[protein]-cysteine S-methyltransferase DNA binding" evidence="10">
    <location>
        <begin position="78"/>
        <end position="162"/>
    </location>
</feature>
<comment type="subcellular location">
    <subcellularLocation>
        <location evidence="9">Cytoplasm</location>
    </subcellularLocation>
</comment>
<dbReference type="GO" id="GO:0003908">
    <property type="term" value="F:methylated-DNA-[protein]-cysteine S-methyltransferase activity"/>
    <property type="evidence" value="ECO:0007669"/>
    <property type="project" value="UniProtKB-UniRule"/>
</dbReference>
<keyword evidence="5 9" id="KW-0808">Transferase</keyword>
<dbReference type="AlphaFoldDB" id="A0A9D1YCW5"/>
<evidence type="ECO:0000256" key="5">
    <source>
        <dbReference type="ARBA" id="ARBA00022679"/>
    </source>
</evidence>
<reference evidence="12" key="1">
    <citation type="journal article" date="2021" name="PeerJ">
        <title>Extensive microbial diversity within the chicken gut microbiome revealed by metagenomics and culture.</title>
        <authorList>
            <person name="Gilroy R."/>
            <person name="Ravi A."/>
            <person name="Getino M."/>
            <person name="Pursley I."/>
            <person name="Horton D.L."/>
            <person name="Alikhan N.F."/>
            <person name="Baker D."/>
            <person name="Gharbi K."/>
            <person name="Hall N."/>
            <person name="Watson M."/>
            <person name="Adriaenssens E.M."/>
            <person name="Foster-Nyarko E."/>
            <person name="Jarju S."/>
            <person name="Secka A."/>
            <person name="Antonio M."/>
            <person name="Oren A."/>
            <person name="Chaudhuri R.R."/>
            <person name="La Ragione R."/>
            <person name="Hildebrand F."/>
            <person name="Pallen M.J."/>
        </authorList>
    </citation>
    <scope>NUCLEOTIDE SEQUENCE</scope>
    <source>
        <strain evidence="12">1282</strain>
    </source>
</reference>
<dbReference type="SUPFAM" id="SSF53155">
    <property type="entry name" value="Methylated DNA-protein cysteine methyltransferase domain"/>
    <property type="match status" value="1"/>
</dbReference>
<accession>A0A9D1YCW5</accession>
<dbReference type="PANTHER" id="PTHR10815:SF5">
    <property type="entry name" value="METHYLATED-DNA--PROTEIN-CYSTEINE METHYLTRANSFERASE"/>
    <property type="match status" value="1"/>
</dbReference>
<dbReference type="Proteomes" id="UP000823915">
    <property type="component" value="Unassembled WGS sequence"/>
</dbReference>
<dbReference type="InterPro" id="IPR036631">
    <property type="entry name" value="MGMT_N_sf"/>
</dbReference>
<reference evidence="12" key="2">
    <citation type="submission" date="2021-04" db="EMBL/GenBank/DDBJ databases">
        <authorList>
            <person name="Gilroy R."/>
        </authorList>
    </citation>
    <scope>NUCLEOTIDE SEQUENCE</scope>
    <source>
        <strain evidence="12">1282</strain>
    </source>
</reference>
<dbReference type="InterPro" id="IPR023546">
    <property type="entry name" value="MGMT"/>
</dbReference>
<dbReference type="SUPFAM" id="SSF46767">
    <property type="entry name" value="Methylated DNA-protein cysteine methyltransferase, C-terminal domain"/>
    <property type="match status" value="1"/>
</dbReference>
<evidence type="ECO:0000256" key="7">
    <source>
        <dbReference type="ARBA" id="ARBA00023204"/>
    </source>
</evidence>
<comment type="miscellaneous">
    <text evidence="9">This enzyme catalyzes only one turnover and therefore is not strictly catalytic. According to one definition, an enzyme is a biocatalyst that acts repeatedly and over many reaction cycles.</text>
</comment>
<name>A0A9D1YCW5_9FIRM</name>
<comment type="similarity">
    <text evidence="2 9">Belongs to the MGMT family.</text>
</comment>
<evidence type="ECO:0000259" key="11">
    <source>
        <dbReference type="Pfam" id="PF02870"/>
    </source>
</evidence>
<dbReference type="GO" id="GO:0005737">
    <property type="term" value="C:cytoplasm"/>
    <property type="evidence" value="ECO:0007669"/>
    <property type="project" value="UniProtKB-SubCell"/>
</dbReference>
<keyword evidence="4 9" id="KW-0489">Methyltransferase</keyword>
<dbReference type="InterPro" id="IPR036388">
    <property type="entry name" value="WH-like_DNA-bd_sf"/>
</dbReference>
<dbReference type="Gene3D" id="1.10.10.10">
    <property type="entry name" value="Winged helix-like DNA-binding domain superfamily/Winged helix DNA-binding domain"/>
    <property type="match status" value="1"/>
</dbReference>
<evidence type="ECO:0000256" key="4">
    <source>
        <dbReference type="ARBA" id="ARBA00022603"/>
    </source>
</evidence>
<evidence type="ECO:0000313" key="13">
    <source>
        <dbReference type="Proteomes" id="UP000823915"/>
    </source>
</evidence>
<comment type="catalytic activity">
    <reaction evidence="1 9">
        <text>a 4-O-methyl-thymidine in DNA + L-cysteinyl-[protein] = a thymidine in DNA + S-methyl-L-cysteinyl-[protein]</text>
        <dbReference type="Rhea" id="RHEA:53428"/>
        <dbReference type="Rhea" id="RHEA-COMP:10131"/>
        <dbReference type="Rhea" id="RHEA-COMP:10132"/>
        <dbReference type="Rhea" id="RHEA-COMP:13555"/>
        <dbReference type="Rhea" id="RHEA-COMP:13556"/>
        <dbReference type="ChEBI" id="CHEBI:29950"/>
        <dbReference type="ChEBI" id="CHEBI:82612"/>
        <dbReference type="ChEBI" id="CHEBI:137386"/>
        <dbReference type="ChEBI" id="CHEBI:137387"/>
        <dbReference type="EC" id="2.1.1.63"/>
    </reaction>
</comment>
<evidence type="ECO:0000256" key="9">
    <source>
        <dbReference type="HAMAP-Rule" id="MF_00772"/>
    </source>
</evidence>
<gene>
    <name evidence="12" type="ORF">H9838_05545</name>
</gene>